<evidence type="ECO:0000313" key="2">
    <source>
        <dbReference type="EMBL" id="MED6189661.1"/>
    </source>
</evidence>
<feature type="compositionally biased region" description="Pro residues" evidence="1">
    <location>
        <begin position="45"/>
        <end position="54"/>
    </location>
</feature>
<gene>
    <name evidence="2" type="ORF">PIB30_098230</name>
</gene>
<dbReference type="Proteomes" id="UP001341840">
    <property type="component" value="Unassembled WGS sequence"/>
</dbReference>
<dbReference type="EMBL" id="JASCZI010183732">
    <property type="protein sequence ID" value="MED6189661.1"/>
    <property type="molecule type" value="Genomic_DNA"/>
</dbReference>
<sequence>MLVSHRSCRSTLVLHEIEYVTTLKDNPQRQQGQWNNHNSQRQPLFPSPQPPPKQPNHLEEALTKLTLNTNTFIEETRSNFKNQGEALKKVEVQMGDLAKQFQ</sequence>
<organism evidence="2 3">
    <name type="scientific">Stylosanthes scabra</name>
    <dbReference type="NCBI Taxonomy" id="79078"/>
    <lineage>
        <taxon>Eukaryota</taxon>
        <taxon>Viridiplantae</taxon>
        <taxon>Streptophyta</taxon>
        <taxon>Embryophyta</taxon>
        <taxon>Tracheophyta</taxon>
        <taxon>Spermatophyta</taxon>
        <taxon>Magnoliopsida</taxon>
        <taxon>eudicotyledons</taxon>
        <taxon>Gunneridae</taxon>
        <taxon>Pentapetalae</taxon>
        <taxon>rosids</taxon>
        <taxon>fabids</taxon>
        <taxon>Fabales</taxon>
        <taxon>Fabaceae</taxon>
        <taxon>Papilionoideae</taxon>
        <taxon>50 kb inversion clade</taxon>
        <taxon>dalbergioids sensu lato</taxon>
        <taxon>Dalbergieae</taxon>
        <taxon>Pterocarpus clade</taxon>
        <taxon>Stylosanthes</taxon>
    </lineage>
</organism>
<feature type="region of interest" description="Disordered" evidence="1">
    <location>
        <begin position="25"/>
        <end position="56"/>
    </location>
</feature>
<proteinExistence type="predicted"/>
<evidence type="ECO:0000313" key="3">
    <source>
        <dbReference type="Proteomes" id="UP001341840"/>
    </source>
</evidence>
<name>A0ABU6WUP7_9FABA</name>
<reference evidence="2 3" key="1">
    <citation type="journal article" date="2023" name="Plants (Basel)">
        <title>Bridging the Gap: Combining Genomics and Transcriptomics Approaches to Understand Stylosanthes scabra, an Orphan Legume from the Brazilian Caatinga.</title>
        <authorList>
            <person name="Ferreira-Neto J.R.C."/>
            <person name="da Silva M.D."/>
            <person name="Binneck E."/>
            <person name="de Melo N.F."/>
            <person name="da Silva R.H."/>
            <person name="de Melo A.L.T.M."/>
            <person name="Pandolfi V."/>
            <person name="Bustamante F.O."/>
            <person name="Brasileiro-Vidal A.C."/>
            <person name="Benko-Iseppon A.M."/>
        </authorList>
    </citation>
    <scope>NUCLEOTIDE SEQUENCE [LARGE SCALE GENOMIC DNA]</scope>
    <source>
        <tissue evidence="2">Leaves</tissue>
    </source>
</reference>
<accession>A0ABU6WUP7</accession>
<keyword evidence="3" id="KW-1185">Reference proteome</keyword>
<comment type="caution">
    <text evidence="2">The sequence shown here is derived from an EMBL/GenBank/DDBJ whole genome shotgun (WGS) entry which is preliminary data.</text>
</comment>
<evidence type="ECO:0000256" key="1">
    <source>
        <dbReference type="SAM" id="MobiDB-lite"/>
    </source>
</evidence>
<protein>
    <submittedName>
        <fullName evidence="2">Uncharacterized protein</fullName>
    </submittedName>
</protein>
<feature type="compositionally biased region" description="Polar residues" evidence="1">
    <location>
        <begin position="25"/>
        <end position="39"/>
    </location>
</feature>